<evidence type="ECO:0000313" key="1">
    <source>
        <dbReference type="EMBL" id="GJE85428.1"/>
    </source>
</evidence>
<dbReference type="Proteomes" id="UP000703269">
    <property type="component" value="Unassembled WGS sequence"/>
</dbReference>
<dbReference type="EMBL" id="BPQB01000002">
    <property type="protein sequence ID" value="GJE85428.1"/>
    <property type="molecule type" value="Genomic_DNA"/>
</dbReference>
<name>A0A9P3FY96_9APHY</name>
<protein>
    <submittedName>
        <fullName evidence="1">Uncharacterized protein</fullName>
    </submittedName>
</protein>
<comment type="caution">
    <text evidence="1">The sequence shown here is derived from an EMBL/GenBank/DDBJ whole genome shotgun (WGS) entry which is preliminary data.</text>
</comment>
<dbReference type="AlphaFoldDB" id="A0A9P3FY96"/>
<evidence type="ECO:0000313" key="2">
    <source>
        <dbReference type="Proteomes" id="UP000703269"/>
    </source>
</evidence>
<proteinExistence type="predicted"/>
<accession>A0A9P3FY96</accession>
<keyword evidence="2" id="KW-1185">Reference proteome</keyword>
<gene>
    <name evidence="1" type="ORF">PsYK624_015070</name>
</gene>
<reference evidence="1 2" key="1">
    <citation type="submission" date="2021-08" db="EMBL/GenBank/DDBJ databases">
        <title>Draft Genome Sequence of Phanerochaete sordida strain YK-624.</title>
        <authorList>
            <person name="Mori T."/>
            <person name="Dohra H."/>
            <person name="Suzuki T."/>
            <person name="Kawagishi H."/>
            <person name="Hirai H."/>
        </authorList>
    </citation>
    <scope>NUCLEOTIDE SEQUENCE [LARGE SCALE GENOMIC DNA]</scope>
    <source>
        <strain evidence="1 2">YK-624</strain>
    </source>
</reference>
<organism evidence="1 2">
    <name type="scientific">Phanerochaete sordida</name>
    <dbReference type="NCBI Taxonomy" id="48140"/>
    <lineage>
        <taxon>Eukaryota</taxon>
        <taxon>Fungi</taxon>
        <taxon>Dikarya</taxon>
        <taxon>Basidiomycota</taxon>
        <taxon>Agaricomycotina</taxon>
        <taxon>Agaricomycetes</taxon>
        <taxon>Polyporales</taxon>
        <taxon>Phanerochaetaceae</taxon>
        <taxon>Phanerochaete</taxon>
    </lineage>
</organism>
<sequence>MIDRSMRGVEREVSMEVVSKRRVGKYLPNVPLRTRGPSSDAHVVGGCPPISSTSDYVYTLLTHTTHMSARSASSRKLGVQR</sequence>